<evidence type="ECO:0000256" key="2">
    <source>
        <dbReference type="ARBA" id="ARBA00022670"/>
    </source>
</evidence>
<keyword evidence="8" id="KW-0175">Coiled coil</keyword>
<evidence type="ECO:0000256" key="4">
    <source>
        <dbReference type="ARBA" id="ARBA00022801"/>
    </source>
</evidence>
<gene>
    <name evidence="11" type="ORF">THC_0756</name>
</gene>
<dbReference type="InterPro" id="IPR041489">
    <property type="entry name" value="PDZ_6"/>
</dbReference>
<evidence type="ECO:0000256" key="6">
    <source>
        <dbReference type="ARBA" id="ARBA00022825"/>
    </source>
</evidence>
<dbReference type="GO" id="GO:0008236">
    <property type="term" value="F:serine-type peptidase activity"/>
    <property type="evidence" value="ECO:0007669"/>
    <property type="project" value="UniProtKB-KW"/>
</dbReference>
<protein>
    <recommendedName>
        <fullName evidence="10">PDZ domain-containing protein</fullName>
    </recommendedName>
</protein>
<proteinExistence type="inferred from homology"/>
<dbReference type="Pfam" id="PF14559">
    <property type="entry name" value="TPR_19"/>
    <property type="match status" value="1"/>
</dbReference>
<keyword evidence="9" id="KW-0472">Membrane</keyword>
<dbReference type="KEGG" id="cthi:THC_0756"/>
<dbReference type="CDD" id="cd06782">
    <property type="entry name" value="cpPDZ_CPP-like"/>
    <property type="match status" value="1"/>
</dbReference>
<evidence type="ECO:0000313" key="11">
    <source>
        <dbReference type="EMBL" id="BAU23147.1"/>
    </source>
</evidence>
<dbReference type="GO" id="GO:0006508">
    <property type="term" value="P:proteolysis"/>
    <property type="evidence" value="ECO:0007669"/>
    <property type="project" value="UniProtKB-KW"/>
</dbReference>
<dbReference type="Pfam" id="PF25063">
    <property type="entry name" value="ARM_TT21_C"/>
    <property type="match status" value="1"/>
</dbReference>
<dbReference type="Gene3D" id="1.25.40.10">
    <property type="entry name" value="Tetratricopeptide repeat domain"/>
    <property type="match status" value="3"/>
</dbReference>
<reference evidence="11 12" key="1">
    <citation type="journal article" date="2016" name="Int. J. Syst. Evol. Microbiol.">
        <title>Caldimicrobium thiodismutans sp. nov., a sulfur-disproportionating bacterium isolated from a hot spring, and emended description of the genus Caldimicrobium.</title>
        <authorList>
            <person name="Kojima H."/>
            <person name="Umezawa K."/>
            <person name="Fukui M."/>
        </authorList>
    </citation>
    <scope>NUCLEOTIDE SEQUENCE [LARGE SCALE GENOMIC DNA]</scope>
    <source>
        <strain evidence="11 12">TF1</strain>
    </source>
</reference>
<keyword evidence="6" id="KW-0720">Serine protease</keyword>
<dbReference type="PANTHER" id="PTHR45586:SF1">
    <property type="entry name" value="LIPOPOLYSACCHARIDE ASSEMBLY PROTEIN B"/>
    <property type="match status" value="1"/>
</dbReference>
<dbReference type="SMART" id="SM00028">
    <property type="entry name" value="TPR"/>
    <property type="match status" value="7"/>
</dbReference>
<evidence type="ECO:0000256" key="3">
    <source>
        <dbReference type="ARBA" id="ARBA00022737"/>
    </source>
</evidence>
<keyword evidence="9" id="KW-0812">Transmembrane</keyword>
<dbReference type="PROSITE" id="PS50106">
    <property type="entry name" value="PDZ"/>
    <property type="match status" value="1"/>
</dbReference>
<keyword evidence="2" id="KW-0645">Protease</keyword>
<feature type="domain" description="PDZ" evidence="10">
    <location>
        <begin position="354"/>
        <end position="410"/>
    </location>
</feature>
<dbReference type="EMBL" id="AP014945">
    <property type="protein sequence ID" value="BAU23147.1"/>
    <property type="molecule type" value="Genomic_DNA"/>
</dbReference>
<evidence type="ECO:0000256" key="7">
    <source>
        <dbReference type="PROSITE-ProRule" id="PRU00339"/>
    </source>
</evidence>
<dbReference type="SMART" id="SM00228">
    <property type="entry name" value="PDZ"/>
    <property type="match status" value="1"/>
</dbReference>
<dbReference type="PROSITE" id="PS51257">
    <property type="entry name" value="PROKAR_LIPOPROTEIN"/>
    <property type="match status" value="1"/>
</dbReference>
<dbReference type="SUPFAM" id="SSF50156">
    <property type="entry name" value="PDZ domain-like"/>
    <property type="match status" value="1"/>
</dbReference>
<dbReference type="FunFam" id="2.30.42.10:FF:000063">
    <property type="entry name" value="Peptidase, S41 family"/>
    <property type="match status" value="1"/>
</dbReference>
<evidence type="ECO:0000256" key="5">
    <source>
        <dbReference type="ARBA" id="ARBA00022803"/>
    </source>
</evidence>
<name>A0A0U4W231_9BACT</name>
<keyword evidence="5 7" id="KW-0802">TPR repeat</keyword>
<dbReference type="SUPFAM" id="SSF48452">
    <property type="entry name" value="TPR-like"/>
    <property type="match status" value="3"/>
</dbReference>
<dbReference type="InterPro" id="IPR001478">
    <property type="entry name" value="PDZ"/>
</dbReference>
<keyword evidence="4" id="KW-0378">Hydrolase</keyword>
<feature type="repeat" description="TPR" evidence="7">
    <location>
        <begin position="218"/>
        <end position="251"/>
    </location>
</feature>
<dbReference type="InterPro" id="IPR036034">
    <property type="entry name" value="PDZ_sf"/>
</dbReference>
<sequence length="711" mass="81780">MLLRRSVYLLILPIFLILVSCTIPFTVNIEPRSQIEQPKDIQSIKIPYAVEIYFDENEVKSYRDYRFGDRDITYIFHTGKYLKDAINFYVYPHFDPNSNKNIILKIQTFDIKGYHPEERIFSLGKSAVDIILRTTIYYDNIILYNIYTEGASVVKAQLVDYSMWDAANNAIIEAVKKIPAQVAEVLSNPEVARIKLKEDIERRLKTIPIDSTTKSNYVSDYIALANISRLSKNYTEAIAAAKRALELSPDESDAYAVLGLLYKEQGHYKEAENYFKKAIELDSKQRHSYKLAELYLENENYKAAIEFLRKSLELKKDNFEVLLLLSIAYMNTGNYGEALDFSNRAIELATVTGIGVRIKLSDDKSYPEVVSIVSSGPADRAGIKVGDKITKIGGQSIKGWDINRVMQALKGDEGSKVSLTIEREGSSKAMDFSLTREKVIFNKSDTATAFAVKAFAFYGMNKVDEFYKNAEKAYQLDSNNQWARSSISAAYIEKGQYNETLQILSTIKDSPFDRVLETITYTKLGNTGKAVEVYKSIPENYFETKSAFRKIYITKLQNSMKPYKEHKLKVARDFEASKQYKDAIKEYNEYLKFADDKEAKVVRAHIAELIMRYPQYFTLTEEARKAVIRAETYTSEGKFEEAIKEYKKALTESPFFPALYKALALNFAQLKQYRQAIKYMNIYLDLYPDAPDVRAAKDEIYRWEFLMERGE</sequence>
<keyword evidence="3" id="KW-0677">Repeat</keyword>
<feature type="coiled-coil region" evidence="8">
    <location>
        <begin position="291"/>
        <end position="318"/>
    </location>
</feature>
<keyword evidence="12" id="KW-1185">Reference proteome</keyword>
<dbReference type="InterPro" id="IPR011990">
    <property type="entry name" value="TPR-like_helical_dom_sf"/>
</dbReference>
<feature type="repeat" description="TPR" evidence="7">
    <location>
        <begin position="319"/>
        <end position="352"/>
    </location>
</feature>
<dbReference type="InterPro" id="IPR019734">
    <property type="entry name" value="TPR_rpt"/>
</dbReference>
<feature type="repeat" description="TPR" evidence="7">
    <location>
        <begin position="252"/>
        <end position="285"/>
    </location>
</feature>
<organism evidence="11 12">
    <name type="scientific">Caldimicrobium thiodismutans</name>
    <dbReference type="NCBI Taxonomy" id="1653476"/>
    <lineage>
        <taxon>Bacteria</taxon>
        <taxon>Pseudomonadati</taxon>
        <taxon>Thermodesulfobacteriota</taxon>
        <taxon>Thermodesulfobacteria</taxon>
        <taxon>Thermodesulfobacteriales</taxon>
        <taxon>Thermodesulfobacteriaceae</taxon>
        <taxon>Caldimicrobium</taxon>
    </lineage>
</organism>
<evidence type="ECO:0000256" key="1">
    <source>
        <dbReference type="ARBA" id="ARBA00009179"/>
    </source>
</evidence>
<evidence type="ECO:0000313" key="12">
    <source>
        <dbReference type="Proteomes" id="UP000068196"/>
    </source>
</evidence>
<evidence type="ECO:0000256" key="9">
    <source>
        <dbReference type="SAM" id="Phobius"/>
    </source>
</evidence>
<dbReference type="Pfam" id="PF13181">
    <property type="entry name" value="TPR_8"/>
    <property type="match status" value="1"/>
</dbReference>
<feature type="transmembrane region" description="Helical" evidence="9">
    <location>
        <begin position="7"/>
        <end position="27"/>
    </location>
</feature>
<evidence type="ECO:0000259" key="10">
    <source>
        <dbReference type="PROSITE" id="PS50106"/>
    </source>
</evidence>
<dbReference type="Gene3D" id="2.30.42.10">
    <property type="match status" value="1"/>
</dbReference>
<comment type="similarity">
    <text evidence="1">Belongs to the peptidase S41A family.</text>
</comment>
<accession>A0A0U4W231</accession>
<dbReference type="Pfam" id="PF17820">
    <property type="entry name" value="PDZ_6"/>
    <property type="match status" value="1"/>
</dbReference>
<dbReference type="InterPro" id="IPR056834">
    <property type="entry name" value="ARM_TT21_C"/>
</dbReference>
<dbReference type="InterPro" id="IPR051012">
    <property type="entry name" value="CellSynth/LPSAsmb/PSIAsmb"/>
</dbReference>
<dbReference type="PANTHER" id="PTHR45586">
    <property type="entry name" value="TPR REPEAT-CONTAINING PROTEIN PA4667"/>
    <property type="match status" value="1"/>
</dbReference>
<dbReference type="Proteomes" id="UP000068196">
    <property type="component" value="Chromosome"/>
</dbReference>
<dbReference type="PROSITE" id="PS50005">
    <property type="entry name" value="TPR"/>
    <property type="match status" value="4"/>
</dbReference>
<reference evidence="12" key="2">
    <citation type="journal article" date="2016" name="Int. J. Syst. Evol. Microbiol.">
        <title>Caldimicrobium thiodismutans sp. nov., a sulfur-disproportionating bacterium isolated from a hot spring.</title>
        <authorList>
            <person name="Kojima H."/>
            <person name="Umezawa K."/>
            <person name="Fukui M."/>
        </authorList>
    </citation>
    <scope>NUCLEOTIDE SEQUENCE [LARGE SCALE GENOMIC DNA]</scope>
    <source>
        <strain evidence="12">TF1</strain>
    </source>
</reference>
<dbReference type="OrthoDB" id="9790606at2"/>
<dbReference type="PROSITE" id="PS50293">
    <property type="entry name" value="TPR_REGION"/>
    <property type="match status" value="1"/>
</dbReference>
<feature type="repeat" description="TPR" evidence="7">
    <location>
        <begin position="623"/>
        <end position="656"/>
    </location>
</feature>
<evidence type="ECO:0000256" key="8">
    <source>
        <dbReference type="SAM" id="Coils"/>
    </source>
</evidence>
<keyword evidence="9" id="KW-1133">Transmembrane helix</keyword>
<dbReference type="STRING" id="1653476.THC_0756"/>
<dbReference type="AlphaFoldDB" id="A0A0U4W231"/>
<dbReference type="RefSeq" id="WP_068513549.1">
    <property type="nucleotide sequence ID" value="NZ_AP014945.1"/>
</dbReference>